<dbReference type="SUPFAM" id="SSF53335">
    <property type="entry name" value="S-adenosyl-L-methionine-dependent methyltransferases"/>
    <property type="match status" value="1"/>
</dbReference>
<evidence type="ECO:0000313" key="2">
    <source>
        <dbReference type="EMBL" id="MFC3227344.1"/>
    </source>
</evidence>
<dbReference type="InterPro" id="IPR029063">
    <property type="entry name" value="SAM-dependent_MTases_sf"/>
</dbReference>
<dbReference type="CDD" id="cd02440">
    <property type="entry name" value="AdoMet_MTases"/>
    <property type="match status" value="1"/>
</dbReference>
<organism evidence="2 3">
    <name type="scientific">Marinibaculum pumilum</name>
    <dbReference type="NCBI Taxonomy" id="1766165"/>
    <lineage>
        <taxon>Bacteria</taxon>
        <taxon>Pseudomonadati</taxon>
        <taxon>Pseudomonadota</taxon>
        <taxon>Alphaproteobacteria</taxon>
        <taxon>Rhodospirillales</taxon>
        <taxon>Rhodospirillaceae</taxon>
        <taxon>Marinibaculum</taxon>
    </lineage>
</organism>
<gene>
    <name evidence="2" type="ORF">ACFOGJ_08895</name>
</gene>
<reference evidence="3" key="1">
    <citation type="journal article" date="2019" name="Int. J. Syst. Evol. Microbiol.">
        <title>The Global Catalogue of Microorganisms (GCM) 10K type strain sequencing project: providing services to taxonomists for standard genome sequencing and annotation.</title>
        <authorList>
            <consortium name="The Broad Institute Genomics Platform"/>
            <consortium name="The Broad Institute Genome Sequencing Center for Infectious Disease"/>
            <person name="Wu L."/>
            <person name="Ma J."/>
        </authorList>
    </citation>
    <scope>NUCLEOTIDE SEQUENCE [LARGE SCALE GENOMIC DNA]</scope>
    <source>
        <strain evidence="3">KCTC 42964</strain>
    </source>
</reference>
<evidence type="ECO:0000313" key="3">
    <source>
        <dbReference type="Proteomes" id="UP001595528"/>
    </source>
</evidence>
<comment type="caution">
    <text evidence="2">The sequence shown here is derived from an EMBL/GenBank/DDBJ whole genome shotgun (WGS) entry which is preliminary data.</text>
</comment>
<proteinExistence type="predicted"/>
<dbReference type="RefSeq" id="WP_379899509.1">
    <property type="nucleotide sequence ID" value="NZ_JBHRTR010000022.1"/>
</dbReference>
<keyword evidence="2" id="KW-0489">Methyltransferase</keyword>
<dbReference type="Proteomes" id="UP001595528">
    <property type="component" value="Unassembled WGS sequence"/>
</dbReference>
<dbReference type="Pfam" id="PF08242">
    <property type="entry name" value="Methyltransf_12"/>
    <property type="match status" value="1"/>
</dbReference>
<dbReference type="GO" id="GO:0008168">
    <property type="term" value="F:methyltransferase activity"/>
    <property type="evidence" value="ECO:0007669"/>
    <property type="project" value="UniProtKB-KW"/>
</dbReference>
<dbReference type="InterPro" id="IPR013217">
    <property type="entry name" value="Methyltransf_12"/>
</dbReference>
<dbReference type="EMBL" id="JBHRTR010000022">
    <property type="protein sequence ID" value="MFC3227344.1"/>
    <property type="molecule type" value="Genomic_DNA"/>
</dbReference>
<protein>
    <submittedName>
        <fullName evidence="2">Class I SAM-dependent methyltransferase</fullName>
        <ecNumber evidence="2">2.1.-.-</ecNumber>
    </submittedName>
</protein>
<dbReference type="EC" id="2.1.-.-" evidence="2"/>
<keyword evidence="3" id="KW-1185">Reference proteome</keyword>
<sequence length="227" mass="25420">MDMRGWTDKDSKRPEYRVLYERHDFLSAYAQHTDMRVGLDPKGAIGRADEWETHADLQLQFLRAHGLTAGSSLLDIGCGTGRLARKAVPFLDPDRYTGVDISPAALDHARALAEAEGWAASRPEFVLSEGALAEFRGRRFDLAWAHSVFTHLPPEAIRRIIGNLAEMEFNAVLFTYKVAPHARRSGLKQFQYPFSFFDVAARSAGLRAGPLPEIWPASQRTGFIRHA</sequence>
<name>A0ABV7KYG4_9PROT</name>
<dbReference type="PANTHER" id="PTHR43464">
    <property type="entry name" value="METHYLTRANSFERASE"/>
    <property type="match status" value="1"/>
</dbReference>
<dbReference type="GO" id="GO:0032259">
    <property type="term" value="P:methylation"/>
    <property type="evidence" value="ECO:0007669"/>
    <property type="project" value="UniProtKB-KW"/>
</dbReference>
<evidence type="ECO:0000259" key="1">
    <source>
        <dbReference type="Pfam" id="PF08242"/>
    </source>
</evidence>
<feature type="domain" description="Methyltransferase type 12" evidence="1">
    <location>
        <begin position="74"/>
        <end position="166"/>
    </location>
</feature>
<dbReference type="Gene3D" id="3.40.50.150">
    <property type="entry name" value="Vaccinia Virus protein VP39"/>
    <property type="match status" value="1"/>
</dbReference>
<accession>A0ABV7KYG4</accession>
<keyword evidence="2" id="KW-0808">Transferase</keyword>